<organism evidence="9 10">
    <name type="scientific">Kocuria palustris PEL</name>
    <dbReference type="NCBI Taxonomy" id="1236550"/>
    <lineage>
        <taxon>Bacteria</taxon>
        <taxon>Bacillati</taxon>
        <taxon>Actinomycetota</taxon>
        <taxon>Actinomycetes</taxon>
        <taxon>Micrococcales</taxon>
        <taxon>Micrococcaceae</taxon>
        <taxon>Kocuria</taxon>
    </lineage>
</organism>
<dbReference type="PANTHER" id="PTHR43214:SF24">
    <property type="entry name" value="TRANSCRIPTIONAL REGULATORY PROTEIN NARL-RELATED"/>
    <property type="match status" value="1"/>
</dbReference>
<evidence type="ECO:0000256" key="5">
    <source>
        <dbReference type="PROSITE-ProRule" id="PRU00169"/>
    </source>
</evidence>
<feature type="compositionally biased region" description="Low complexity" evidence="6">
    <location>
        <begin position="159"/>
        <end position="174"/>
    </location>
</feature>
<dbReference type="Pfam" id="PF00072">
    <property type="entry name" value="Response_reg"/>
    <property type="match status" value="1"/>
</dbReference>
<dbReference type="InterPro" id="IPR000792">
    <property type="entry name" value="Tscrpt_reg_LuxR_C"/>
</dbReference>
<keyword evidence="1 5" id="KW-0597">Phosphoprotein</keyword>
<evidence type="ECO:0000256" key="2">
    <source>
        <dbReference type="ARBA" id="ARBA00023015"/>
    </source>
</evidence>
<feature type="region of interest" description="Disordered" evidence="6">
    <location>
        <begin position="156"/>
        <end position="186"/>
    </location>
</feature>
<dbReference type="PROSITE" id="PS50043">
    <property type="entry name" value="HTH_LUXR_2"/>
    <property type="match status" value="1"/>
</dbReference>
<dbReference type="InterPro" id="IPR058245">
    <property type="entry name" value="NreC/VraR/RcsB-like_REC"/>
</dbReference>
<dbReference type="InterPro" id="IPR001789">
    <property type="entry name" value="Sig_transdc_resp-reg_receiver"/>
</dbReference>
<evidence type="ECO:0000313" key="9">
    <source>
        <dbReference type="EMBL" id="EME35939.1"/>
    </source>
</evidence>
<dbReference type="Pfam" id="PF00196">
    <property type="entry name" value="GerE"/>
    <property type="match status" value="1"/>
</dbReference>
<dbReference type="GO" id="GO:0000160">
    <property type="term" value="P:phosphorelay signal transduction system"/>
    <property type="evidence" value="ECO:0007669"/>
    <property type="project" value="InterPro"/>
</dbReference>
<dbReference type="InterPro" id="IPR011006">
    <property type="entry name" value="CheY-like_superfamily"/>
</dbReference>
<evidence type="ECO:0000259" key="7">
    <source>
        <dbReference type="PROSITE" id="PS50043"/>
    </source>
</evidence>
<evidence type="ECO:0000313" key="10">
    <source>
        <dbReference type="Proteomes" id="UP000009877"/>
    </source>
</evidence>
<dbReference type="PROSITE" id="PS50110">
    <property type="entry name" value="RESPONSE_REGULATORY"/>
    <property type="match status" value="1"/>
</dbReference>
<dbReference type="STRING" id="71999.KPaMU14_00235"/>
<dbReference type="CDD" id="cd17535">
    <property type="entry name" value="REC_NarL-like"/>
    <property type="match status" value="1"/>
</dbReference>
<sequence>MPQLDSDPVRILLVDDESLMRAGLKLLLDGAENLQVVGEAADGAEAAELAGQLSPDVVLMDIRMPRVDGIEGCRLVRALPQPPEVLMLTAFDTDSFILDALEAGALGFMLKDTPPRQLVEAVQETAAGRSTVSPQVLSRLIAVATAQGRQLGTLEARPGSVSVSDGEQSSSQGSAPRPQVGSGPGLDVLSAREREIAEAVARGLTNSEIAEEMFLSITTVKTHVASIFAKLEVTNRVQVAIRVLGA</sequence>
<dbReference type="Proteomes" id="UP000009877">
    <property type="component" value="Unassembled WGS sequence"/>
</dbReference>
<accession>M2YBE8</accession>
<proteinExistence type="predicted"/>
<feature type="domain" description="Response regulatory" evidence="8">
    <location>
        <begin position="10"/>
        <end position="126"/>
    </location>
</feature>
<dbReference type="CDD" id="cd06170">
    <property type="entry name" value="LuxR_C_like"/>
    <property type="match status" value="1"/>
</dbReference>
<dbReference type="SUPFAM" id="SSF52172">
    <property type="entry name" value="CheY-like"/>
    <property type="match status" value="1"/>
</dbReference>
<keyword evidence="4" id="KW-0804">Transcription</keyword>
<evidence type="ECO:0000259" key="8">
    <source>
        <dbReference type="PROSITE" id="PS50110"/>
    </source>
</evidence>
<protein>
    <submittedName>
        <fullName evidence="9">Two-component system response regulator</fullName>
    </submittedName>
</protein>
<dbReference type="PROSITE" id="PS00622">
    <property type="entry name" value="HTH_LUXR_1"/>
    <property type="match status" value="1"/>
</dbReference>
<evidence type="ECO:0000256" key="3">
    <source>
        <dbReference type="ARBA" id="ARBA00023125"/>
    </source>
</evidence>
<keyword evidence="10" id="KW-1185">Reference proteome</keyword>
<dbReference type="GO" id="GO:0003677">
    <property type="term" value="F:DNA binding"/>
    <property type="evidence" value="ECO:0007669"/>
    <property type="project" value="UniProtKB-KW"/>
</dbReference>
<dbReference type="InterPro" id="IPR039420">
    <property type="entry name" value="WalR-like"/>
</dbReference>
<reference evidence="9 10" key="1">
    <citation type="journal article" date="2014" name="Genome Announc.">
        <title>Draft Genome Sequence of Kocuria palustris PEL.</title>
        <authorList>
            <person name="Sharma G."/>
            <person name="Khatri I."/>
            <person name="Subramanian S."/>
        </authorList>
    </citation>
    <scope>NUCLEOTIDE SEQUENCE [LARGE SCALE GENOMIC DNA]</scope>
    <source>
        <strain evidence="9 10">PEL</strain>
    </source>
</reference>
<dbReference type="AlphaFoldDB" id="M2YBE8"/>
<dbReference type="EMBL" id="ANHZ02000019">
    <property type="protein sequence ID" value="EME35939.1"/>
    <property type="molecule type" value="Genomic_DNA"/>
</dbReference>
<evidence type="ECO:0000256" key="4">
    <source>
        <dbReference type="ARBA" id="ARBA00023163"/>
    </source>
</evidence>
<dbReference type="PANTHER" id="PTHR43214">
    <property type="entry name" value="TWO-COMPONENT RESPONSE REGULATOR"/>
    <property type="match status" value="1"/>
</dbReference>
<keyword evidence="2" id="KW-0805">Transcription regulation</keyword>
<dbReference type="SUPFAM" id="SSF46894">
    <property type="entry name" value="C-terminal effector domain of the bipartite response regulators"/>
    <property type="match status" value="1"/>
</dbReference>
<name>M2YBE8_9MICC</name>
<gene>
    <name evidence="9" type="ORF">C884_00940</name>
</gene>
<dbReference type="SMART" id="SM00421">
    <property type="entry name" value="HTH_LUXR"/>
    <property type="match status" value="1"/>
</dbReference>
<feature type="domain" description="HTH luxR-type" evidence="7">
    <location>
        <begin position="182"/>
        <end position="246"/>
    </location>
</feature>
<feature type="modified residue" description="4-aspartylphosphate" evidence="5">
    <location>
        <position position="61"/>
    </location>
</feature>
<dbReference type="InterPro" id="IPR016032">
    <property type="entry name" value="Sig_transdc_resp-reg_C-effctor"/>
</dbReference>
<dbReference type="PRINTS" id="PR00038">
    <property type="entry name" value="HTHLUXR"/>
</dbReference>
<evidence type="ECO:0000256" key="1">
    <source>
        <dbReference type="ARBA" id="ARBA00022553"/>
    </source>
</evidence>
<dbReference type="RefSeq" id="WP_006215369.1">
    <property type="nucleotide sequence ID" value="NZ_ANHZ02000019.1"/>
</dbReference>
<evidence type="ECO:0000256" key="6">
    <source>
        <dbReference type="SAM" id="MobiDB-lite"/>
    </source>
</evidence>
<dbReference type="Gene3D" id="3.40.50.2300">
    <property type="match status" value="1"/>
</dbReference>
<dbReference type="GO" id="GO:0006355">
    <property type="term" value="P:regulation of DNA-templated transcription"/>
    <property type="evidence" value="ECO:0007669"/>
    <property type="project" value="InterPro"/>
</dbReference>
<comment type="caution">
    <text evidence="9">The sequence shown here is derived from an EMBL/GenBank/DDBJ whole genome shotgun (WGS) entry which is preliminary data.</text>
</comment>
<keyword evidence="3" id="KW-0238">DNA-binding</keyword>
<dbReference type="SMART" id="SM00448">
    <property type="entry name" value="REC"/>
    <property type="match status" value="1"/>
</dbReference>